<evidence type="ECO:0000313" key="5">
    <source>
        <dbReference type="Proteomes" id="UP000676428"/>
    </source>
</evidence>
<dbReference type="Gene3D" id="3.40.630.30">
    <property type="match status" value="1"/>
</dbReference>
<dbReference type="Proteomes" id="UP000676428">
    <property type="component" value="Chromosome"/>
</dbReference>
<proteinExistence type="predicted"/>
<feature type="domain" description="N-acetyltransferase" evidence="3">
    <location>
        <begin position="2"/>
        <end position="155"/>
    </location>
</feature>
<name>A0ABX8DJX4_9GAMM</name>
<sequence length="171" mass="18672">MLDIRAFTEADFPSVSAIYQQGIASGKATFQVANKSWQEWDSSMLPQCRLVAVSGDKVLGWAALSAVSKRPVYAGVAEVSIYVANEAKQRGVGSALMSRLIHDSEAAGFWTLQAGIFSENLASIALHQKYGFKLLGIREKLGQLHSVWRDVAFMERRSQLVGLPASVERAV</sequence>
<dbReference type="RefSeq" id="WP_213682725.1">
    <property type="nucleotide sequence ID" value="NZ_CP074572.1"/>
</dbReference>
<keyword evidence="1" id="KW-0808">Transferase</keyword>
<dbReference type="CDD" id="cd04301">
    <property type="entry name" value="NAT_SF"/>
    <property type="match status" value="1"/>
</dbReference>
<dbReference type="InterPro" id="IPR016181">
    <property type="entry name" value="Acyl_CoA_acyltransferase"/>
</dbReference>
<evidence type="ECO:0000256" key="2">
    <source>
        <dbReference type="ARBA" id="ARBA00023315"/>
    </source>
</evidence>
<dbReference type="PANTHER" id="PTHR43072:SF23">
    <property type="entry name" value="UPF0039 PROTEIN C11D3.02C"/>
    <property type="match status" value="1"/>
</dbReference>
<evidence type="ECO:0000256" key="1">
    <source>
        <dbReference type="ARBA" id="ARBA00022679"/>
    </source>
</evidence>
<evidence type="ECO:0000313" key="4">
    <source>
        <dbReference type="EMBL" id="QVK24112.1"/>
    </source>
</evidence>
<dbReference type="PANTHER" id="PTHR43072">
    <property type="entry name" value="N-ACETYLTRANSFERASE"/>
    <property type="match status" value="1"/>
</dbReference>
<dbReference type="Pfam" id="PF00583">
    <property type="entry name" value="Acetyltransf_1"/>
    <property type="match status" value="1"/>
</dbReference>
<accession>A0ABX8DJX4</accession>
<dbReference type="InterPro" id="IPR000182">
    <property type="entry name" value="GNAT_dom"/>
</dbReference>
<dbReference type="SUPFAM" id="SSF55729">
    <property type="entry name" value="Acyl-CoA N-acyltransferases (Nat)"/>
    <property type="match status" value="1"/>
</dbReference>
<keyword evidence="5" id="KW-1185">Reference proteome</keyword>
<keyword evidence="2" id="KW-0012">Acyltransferase</keyword>
<reference evidence="4 5" key="1">
    <citation type="journal article" date="2012" name="Int. J. Syst. Evol. Microbiol.">
        <title>Shewanella dokdonensis sp. nov., isolated from seawater.</title>
        <authorList>
            <person name="Sung H.R."/>
            <person name="Yoon J.H."/>
            <person name="Ghim S.Y."/>
        </authorList>
    </citation>
    <scope>NUCLEOTIDE SEQUENCE [LARGE SCALE GENOMIC DNA]</scope>
    <source>
        <strain evidence="4 5">DSM 23626</strain>
    </source>
</reference>
<dbReference type="PROSITE" id="PS51186">
    <property type="entry name" value="GNAT"/>
    <property type="match status" value="1"/>
</dbReference>
<gene>
    <name evidence="4" type="ORF">KHX94_05825</name>
</gene>
<protein>
    <submittedName>
        <fullName evidence="4">N-acetyltransferase</fullName>
    </submittedName>
</protein>
<dbReference type="EMBL" id="CP074572">
    <property type="protein sequence ID" value="QVK24112.1"/>
    <property type="molecule type" value="Genomic_DNA"/>
</dbReference>
<organism evidence="4 5">
    <name type="scientific">Shewanella dokdonensis</name>
    <dbReference type="NCBI Taxonomy" id="712036"/>
    <lineage>
        <taxon>Bacteria</taxon>
        <taxon>Pseudomonadati</taxon>
        <taxon>Pseudomonadota</taxon>
        <taxon>Gammaproteobacteria</taxon>
        <taxon>Alteromonadales</taxon>
        <taxon>Shewanellaceae</taxon>
        <taxon>Shewanella</taxon>
    </lineage>
</organism>
<evidence type="ECO:0000259" key="3">
    <source>
        <dbReference type="PROSITE" id="PS51186"/>
    </source>
</evidence>